<dbReference type="InterPro" id="IPR013320">
    <property type="entry name" value="ConA-like_dom_sf"/>
</dbReference>
<dbReference type="InterPro" id="IPR005052">
    <property type="entry name" value="Lectin_leg"/>
</dbReference>
<keyword evidence="4" id="KW-0732">Signal</keyword>
<evidence type="ECO:0000256" key="1">
    <source>
        <dbReference type="ARBA" id="ARBA00004141"/>
    </source>
</evidence>
<evidence type="ECO:0000256" key="4">
    <source>
        <dbReference type="ARBA" id="ARBA00022729"/>
    </source>
</evidence>
<comment type="subcellular location">
    <subcellularLocation>
        <location evidence="1">Membrane</location>
        <topology evidence="1">Multi-pass membrane protein</topology>
    </subcellularLocation>
    <subcellularLocation>
        <location evidence="2">Membrane</location>
        <topology evidence="2">Single-pass type I membrane protein</topology>
    </subcellularLocation>
</comment>
<dbReference type="Pfam" id="PF00335">
    <property type="entry name" value="Tetraspanin"/>
    <property type="match status" value="1"/>
</dbReference>
<feature type="transmembrane region" description="Helical" evidence="7">
    <location>
        <begin position="321"/>
        <end position="340"/>
    </location>
</feature>
<feature type="transmembrane region" description="Helical" evidence="7">
    <location>
        <begin position="171"/>
        <end position="195"/>
    </location>
</feature>
<keyword evidence="10" id="KW-1185">Reference proteome</keyword>
<feature type="transmembrane region" description="Helical" evidence="7">
    <location>
        <begin position="392"/>
        <end position="415"/>
    </location>
</feature>
<keyword evidence="6 7" id="KW-0472">Membrane</keyword>
<evidence type="ECO:0000256" key="2">
    <source>
        <dbReference type="ARBA" id="ARBA00004479"/>
    </source>
</evidence>
<dbReference type="InterPro" id="IPR051136">
    <property type="entry name" value="Intracellular_Lectin-GPT"/>
</dbReference>
<organism evidence="9 10">
    <name type="scientific">Perca fluviatilis</name>
    <name type="common">European perch</name>
    <dbReference type="NCBI Taxonomy" id="8168"/>
    <lineage>
        <taxon>Eukaryota</taxon>
        <taxon>Metazoa</taxon>
        <taxon>Chordata</taxon>
        <taxon>Craniata</taxon>
        <taxon>Vertebrata</taxon>
        <taxon>Euteleostomi</taxon>
        <taxon>Actinopterygii</taxon>
        <taxon>Neopterygii</taxon>
        <taxon>Teleostei</taxon>
        <taxon>Neoteleostei</taxon>
        <taxon>Acanthomorphata</taxon>
        <taxon>Eupercaria</taxon>
        <taxon>Perciformes</taxon>
        <taxon>Percoidei</taxon>
        <taxon>Percidae</taxon>
        <taxon>Percinae</taxon>
        <taxon>Perca</taxon>
    </lineage>
</organism>
<dbReference type="SUPFAM" id="SSF49899">
    <property type="entry name" value="Concanavalin A-like lectins/glucanases"/>
    <property type="match status" value="1"/>
</dbReference>
<evidence type="ECO:0000256" key="3">
    <source>
        <dbReference type="ARBA" id="ARBA00022692"/>
    </source>
</evidence>
<name>A0A6A5F5V2_PERFL</name>
<dbReference type="Proteomes" id="UP000465112">
    <property type="component" value="Chromosome 6"/>
</dbReference>
<dbReference type="PROSITE" id="PS51328">
    <property type="entry name" value="L_LECTIN_LIKE"/>
    <property type="match status" value="1"/>
</dbReference>
<dbReference type="GO" id="GO:0005793">
    <property type="term" value="C:endoplasmic reticulum-Golgi intermediate compartment"/>
    <property type="evidence" value="ECO:0007669"/>
    <property type="project" value="TreeGrafter"/>
</dbReference>
<protein>
    <recommendedName>
        <fullName evidence="8">L-type lectin-like domain-containing protein</fullName>
    </recommendedName>
</protein>
<evidence type="ECO:0000256" key="6">
    <source>
        <dbReference type="ARBA" id="ARBA00023136"/>
    </source>
</evidence>
<comment type="caution">
    <text evidence="9">The sequence shown here is derived from an EMBL/GenBank/DDBJ whole genome shotgun (WGS) entry which is preliminary data.</text>
</comment>
<evidence type="ECO:0000313" key="9">
    <source>
        <dbReference type="EMBL" id="KAF1388740.1"/>
    </source>
</evidence>
<dbReference type="SUPFAM" id="SSF48652">
    <property type="entry name" value="Tetraspanin"/>
    <property type="match status" value="1"/>
</dbReference>
<dbReference type="GO" id="GO:0006888">
    <property type="term" value="P:endoplasmic reticulum to Golgi vesicle-mediated transport"/>
    <property type="evidence" value="ECO:0007669"/>
    <property type="project" value="TreeGrafter"/>
</dbReference>
<dbReference type="EMBL" id="VHII01000006">
    <property type="protein sequence ID" value="KAF1388740.1"/>
    <property type="molecule type" value="Genomic_DNA"/>
</dbReference>
<dbReference type="InterPro" id="IPR018499">
    <property type="entry name" value="Tetraspanin/Peripherin"/>
</dbReference>
<evidence type="ECO:0000256" key="5">
    <source>
        <dbReference type="ARBA" id="ARBA00022989"/>
    </source>
</evidence>
<reference evidence="9 10" key="1">
    <citation type="submission" date="2019-06" db="EMBL/GenBank/DDBJ databases">
        <title>A chromosome-scale genome assembly of the European perch, Perca fluviatilis.</title>
        <authorList>
            <person name="Roques C."/>
            <person name="Zahm M."/>
            <person name="Cabau C."/>
            <person name="Klopp C."/>
            <person name="Bouchez O."/>
            <person name="Donnadieu C."/>
            <person name="Kuhl H."/>
            <person name="Gislard M."/>
            <person name="Guendouz S."/>
            <person name="Journot L."/>
            <person name="Haffray P."/>
            <person name="Bestin A."/>
            <person name="Morvezen R."/>
            <person name="Feron R."/>
            <person name="Wen M."/>
            <person name="Jouanno E."/>
            <person name="Herpin A."/>
            <person name="Schartl M."/>
            <person name="Postlethwait J."/>
            <person name="Schaerlinger B."/>
            <person name="Chardard D."/>
            <person name="Lecocq T."/>
            <person name="Poncet C."/>
            <person name="Jaffrelo L."/>
            <person name="Lampietro C."/>
            <person name="Guiguen Y."/>
        </authorList>
    </citation>
    <scope>NUCLEOTIDE SEQUENCE [LARGE SCALE GENOMIC DNA]</scope>
    <source>
        <tissue evidence="9">Blood</tissue>
    </source>
</reference>
<sequence>MSRKGSQCIHCDCHFVTPNADKSHDRAFPYVSVMLGNGTLSYDHDSDGRPTELGGCTAMARNAVHDTFLLVRYSKQRLTLLVDVDGKQEWKDCADITGLWLPAGYFLGASSATGDLSDNHDIISIKLYQLTVERTPEDGDQDQDEVTVPRVDNMEQFHVEVQEEGMSGVQFFFTLVFSILGLAVLAVISVSYYLLSVASVFKAFVKSGPVVNSNQSCTPLQCGTSVRFDLCSSAHGAVDIKSAQHNNQLFTPVELLFSVDQVDSSSQLLMDRTKVSVSFLLLTSLPAPSCLCEVKCLNEHSNREKLPGRMNRCCVNCSKTLLIHLNFLCWLCGAFVVAFGEFQMIHSQFASLVPSFWPVYPANTLVVSGTIVMCVCYLGVLGGMKENRCMLITFFVLLFILMLVELAMACVFLVYSTEIDTHFEKDLMKSLEIYRQSSPESNSTIKDDFDAVQDLFRCCGVHGVADWKGDVPVSCCSSSPCSMLLHPPWPEGCLVKLRNWFARNYLNTGAGVVTMFIIQFICLSITVPLFCHFSRRGLGYQ</sequence>
<dbReference type="Gene3D" id="1.10.1450.10">
    <property type="entry name" value="Tetraspanin"/>
    <property type="match status" value="1"/>
</dbReference>
<proteinExistence type="predicted"/>
<accession>A0A6A5F5V2</accession>
<feature type="transmembrane region" description="Helical" evidence="7">
    <location>
        <begin position="510"/>
        <end position="531"/>
    </location>
</feature>
<dbReference type="PANTHER" id="PTHR12223:SF20">
    <property type="entry name" value="VIP36-LIKE PROTEIN"/>
    <property type="match status" value="1"/>
</dbReference>
<feature type="transmembrane region" description="Helical" evidence="7">
    <location>
        <begin position="360"/>
        <end position="380"/>
    </location>
</feature>
<dbReference type="AlphaFoldDB" id="A0A6A5F5V2"/>
<keyword evidence="3 7" id="KW-0812">Transmembrane</keyword>
<evidence type="ECO:0000256" key="7">
    <source>
        <dbReference type="SAM" id="Phobius"/>
    </source>
</evidence>
<feature type="domain" description="L-type lectin-like" evidence="8">
    <location>
        <begin position="1"/>
        <end position="130"/>
    </location>
</feature>
<dbReference type="PRINTS" id="PR00259">
    <property type="entry name" value="TMFOUR"/>
</dbReference>
<evidence type="ECO:0000313" key="10">
    <source>
        <dbReference type="Proteomes" id="UP000465112"/>
    </source>
</evidence>
<dbReference type="GO" id="GO:0005537">
    <property type="term" value="F:D-mannose binding"/>
    <property type="evidence" value="ECO:0007669"/>
    <property type="project" value="TreeGrafter"/>
</dbReference>
<dbReference type="InterPro" id="IPR008952">
    <property type="entry name" value="Tetraspanin_EC2_sf"/>
</dbReference>
<evidence type="ECO:0000259" key="8">
    <source>
        <dbReference type="PROSITE" id="PS51328"/>
    </source>
</evidence>
<keyword evidence="5 7" id="KW-1133">Transmembrane helix</keyword>
<dbReference type="GO" id="GO:0030134">
    <property type="term" value="C:COPII-coated ER to Golgi transport vesicle"/>
    <property type="evidence" value="ECO:0007669"/>
    <property type="project" value="TreeGrafter"/>
</dbReference>
<gene>
    <name evidence="9" type="ORF">PFLUV_G00065770</name>
</gene>
<dbReference type="GO" id="GO:0005789">
    <property type="term" value="C:endoplasmic reticulum membrane"/>
    <property type="evidence" value="ECO:0007669"/>
    <property type="project" value="TreeGrafter"/>
</dbReference>
<dbReference type="Gene3D" id="2.60.120.200">
    <property type="match status" value="1"/>
</dbReference>
<dbReference type="GO" id="GO:0000139">
    <property type="term" value="C:Golgi membrane"/>
    <property type="evidence" value="ECO:0007669"/>
    <property type="project" value="TreeGrafter"/>
</dbReference>
<dbReference type="Pfam" id="PF03388">
    <property type="entry name" value="Lectin_leg-like"/>
    <property type="match status" value="1"/>
</dbReference>
<dbReference type="PANTHER" id="PTHR12223">
    <property type="entry name" value="VESICULAR MANNOSE-BINDING LECTIN"/>
    <property type="match status" value="1"/>
</dbReference>